<proteinExistence type="predicted"/>
<sequence length="41" mass="4468">MGSPGRFAERPHPVSLSFLVDDLVVRLAGRRARSYLTAPTA</sequence>
<dbReference type="Proteomes" id="UP000629619">
    <property type="component" value="Unassembled WGS sequence"/>
</dbReference>
<dbReference type="RefSeq" id="WP_275409494.1">
    <property type="nucleotide sequence ID" value="NZ_BOMW01000044.1"/>
</dbReference>
<gene>
    <name evidence="1" type="ORF">Asi03nite_46490</name>
</gene>
<keyword evidence="2" id="KW-1185">Reference proteome</keyword>
<accession>A0A919NA52</accession>
<evidence type="ECO:0000313" key="2">
    <source>
        <dbReference type="Proteomes" id="UP000629619"/>
    </source>
</evidence>
<name>A0A919NA52_9ACTN</name>
<dbReference type="EMBL" id="BOMW01000044">
    <property type="protein sequence ID" value="GIF07111.1"/>
    <property type="molecule type" value="Genomic_DNA"/>
</dbReference>
<reference evidence="1" key="1">
    <citation type="submission" date="2021-01" db="EMBL/GenBank/DDBJ databases">
        <title>Whole genome shotgun sequence of Actinoplanes siamensis NBRC 109076.</title>
        <authorList>
            <person name="Komaki H."/>
            <person name="Tamura T."/>
        </authorList>
    </citation>
    <scope>NUCLEOTIDE SEQUENCE</scope>
    <source>
        <strain evidence="1">NBRC 109076</strain>
    </source>
</reference>
<protein>
    <submittedName>
        <fullName evidence="1">Uncharacterized protein</fullName>
    </submittedName>
</protein>
<comment type="caution">
    <text evidence="1">The sequence shown here is derived from an EMBL/GenBank/DDBJ whole genome shotgun (WGS) entry which is preliminary data.</text>
</comment>
<dbReference type="AlphaFoldDB" id="A0A919NA52"/>
<evidence type="ECO:0000313" key="1">
    <source>
        <dbReference type="EMBL" id="GIF07111.1"/>
    </source>
</evidence>
<organism evidence="1 2">
    <name type="scientific">Actinoplanes siamensis</name>
    <dbReference type="NCBI Taxonomy" id="1223317"/>
    <lineage>
        <taxon>Bacteria</taxon>
        <taxon>Bacillati</taxon>
        <taxon>Actinomycetota</taxon>
        <taxon>Actinomycetes</taxon>
        <taxon>Micromonosporales</taxon>
        <taxon>Micromonosporaceae</taxon>
        <taxon>Actinoplanes</taxon>
    </lineage>
</organism>